<feature type="region of interest" description="Disordered" evidence="4">
    <location>
        <begin position="108"/>
        <end position="130"/>
    </location>
</feature>
<dbReference type="Gene3D" id="1.25.10.10">
    <property type="entry name" value="Leucine-rich Repeat Variant"/>
    <property type="match status" value="1"/>
</dbReference>
<reference evidence="7 8" key="1">
    <citation type="journal article" date="2011" name="Proc. Natl. Acad. Sci. U.S.A.">
        <title>Niche of harmful alga Aureococcus anophagefferens revealed through ecogenomics.</title>
        <authorList>
            <person name="Gobler C.J."/>
            <person name="Berry D.L."/>
            <person name="Dyhrman S.T."/>
            <person name="Wilhelm S.W."/>
            <person name="Salamov A."/>
            <person name="Lobanov A.V."/>
            <person name="Zhang Y."/>
            <person name="Collier J.L."/>
            <person name="Wurch L.L."/>
            <person name="Kustka A.B."/>
            <person name="Dill B.D."/>
            <person name="Shah M."/>
            <person name="VerBerkmoes N.C."/>
            <person name="Kuo A."/>
            <person name="Terry A."/>
            <person name="Pangilinan J."/>
            <person name="Lindquist E.A."/>
            <person name="Lucas S."/>
            <person name="Paulsen I.T."/>
            <person name="Hattenrath-Lehmann T.K."/>
            <person name="Talmage S.C."/>
            <person name="Walker E.A."/>
            <person name="Koch F."/>
            <person name="Burson A.M."/>
            <person name="Marcoval M.A."/>
            <person name="Tang Y.Z."/>
            <person name="Lecleir G.R."/>
            <person name="Coyne K.J."/>
            <person name="Berg G.M."/>
            <person name="Bertrand E.M."/>
            <person name="Saito M.A."/>
            <person name="Gladyshev V.N."/>
            <person name="Grigoriev I.V."/>
        </authorList>
    </citation>
    <scope>NUCLEOTIDE SEQUENCE [LARGE SCALE GENOMIC DNA]</scope>
    <source>
        <strain evidence="8">CCMP 1984</strain>
    </source>
</reference>
<name>F0YGT4_AURAN</name>
<dbReference type="GO" id="GO:0034515">
    <property type="term" value="C:proteasome storage granule"/>
    <property type="evidence" value="ECO:0007669"/>
    <property type="project" value="TreeGrafter"/>
</dbReference>
<accession>F0YGT4</accession>
<dbReference type="GO" id="GO:0030234">
    <property type="term" value="F:enzyme regulator activity"/>
    <property type="evidence" value="ECO:0007669"/>
    <property type="project" value="InterPro"/>
</dbReference>
<dbReference type="Pfam" id="PF18051">
    <property type="entry name" value="RPN1_C"/>
    <property type="match status" value="1"/>
</dbReference>
<dbReference type="Pfam" id="PF01851">
    <property type="entry name" value="PC_rep"/>
    <property type="match status" value="3"/>
</dbReference>
<dbReference type="Proteomes" id="UP000002729">
    <property type="component" value="Unassembled WGS sequence"/>
</dbReference>
<sequence>MRLSGTTRGVSPSRPTPEPAPKHRIVPGDFHRAPTGSVEEFRDRKWAAPAHRVLENEGVQAHCAARRSDGVTRKPDRRCPHWRWFWRRPNSTARASSPRGCRGVQAAMEAQTNAKTEEIEEKKDDDKDLSPEDQMLLEGLELAVERLQDALCSVFHLSDPTIASAALKHLVKEVRSATSSMTSVPKPLKFLRPHYETLKHCHSTGDKTSSTHKLLADLLAVLAMTMSKRGSREILLFKKQGSMQDLGSWGHEFVRSLAGEIGAEYSARHLADKVGNAEIDTHDLAALVDEIVPQCHSAMVLFTEIVLFHLRHNAYAEAVDLLIETQRLPKLLDDYPLEPGKALVDQSNFQRVCLYLLRCGTFMADPDDLKELRQCAFCLYERQGEFSAALGVALQMGDSDENTPFSARCQILFDAADNLTRKQMGFLLARHRSNFEFADDYDVDAIIGNNRLHGYYVDLGRDLDVLDPKTPEDIYKSHLGDSAFSRGPSTSAPHVDSARANLASTFVNAFVNAGFGNDLLMTPEGNAWLYKNKEHGMLSAAASLGMIMMWNVEEGLTMIDKFLYSSEDNVKAGACLAIGIVSSSVRHESDPPIALLPEHLESPSATIRRAAIVALGLAYAGAAREDVLETLAPVLSGSEIFVEAAFAALSLGQIYIGTCDSEVVSLVIQKFMETPDANLDAPEAKFLGLGLSLLFFGRGEKGDAMLEALKTISHSLGTYASVMLETCAYAGTGNVLKIQKMLHICAEHHSESPSVTSEVSLNHRANSSMRTPDASHTLPKTRDLAGAHQSVAVIGIALVTAGEEVGAEMALRTFDHLLHYGEPTVRCAVPLALALLRISCPDYGIVDQMSRLTHDADTQVSLCAILGLGLLGAGTNNSRIAGLLRQLAEHAREPSMLFVVRLAQGLLHMGKGLLTISPFHADRTLISKSAMGAILIFLHCCLDMKRTILDKTHYLMPVSSVPSRLSDDAKAVETVGQAGRPKTITGFQTHTTPVLIGVNDRAELASEEHLAKSNILEGIVILVPSEEEK</sequence>
<evidence type="ECO:0000259" key="6">
    <source>
        <dbReference type="Pfam" id="PF18051"/>
    </source>
</evidence>
<feature type="domain" description="26S proteasome non-ATPase regulatory subunit RPN1 C-terminal" evidence="6">
    <location>
        <begin position="975"/>
        <end position="1023"/>
    </location>
</feature>
<keyword evidence="8" id="KW-1185">Reference proteome</keyword>
<dbReference type="InterPro" id="IPR002015">
    <property type="entry name" value="Proteasome/cyclosome_rpt"/>
</dbReference>
<keyword evidence="2" id="KW-0677">Repeat</keyword>
<feature type="domain" description="RPN1 N-terminal" evidence="5">
    <location>
        <begin position="141"/>
        <end position="479"/>
    </location>
</feature>
<dbReference type="PANTHER" id="PTHR10943:SF1">
    <property type="entry name" value="26S PROTEASOME NON-ATPASE REGULATORY SUBUNIT 2"/>
    <property type="match status" value="1"/>
</dbReference>
<dbReference type="InParanoid" id="F0YGT4"/>
<dbReference type="AlphaFoldDB" id="F0YGT4"/>
<feature type="compositionally biased region" description="Polar residues" evidence="4">
    <location>
        <begin position="1"/>
        <end position="10"/>
    </location>
</feature>
<dbReference type="InterPro" id="IPR016024">
    <property type="entry name" value="ARM-type_fold"/>
</dbReference>
<gene>
    <name evidence="7" type="ORF">AURANDRAFT_72183</name>
</gene>
<evidence type="ECO:0000313" key="8">
    <source>
        <dbReference type="Proteomes" id="UP000002729"/>
    </source>
</evidence>
<evidence type="ECO:0000256" key="3">
    <source>
        <dbReference type="ARBA" id="ARBA00022942"/>
    </source>
</evidence>
<evidence type="ECO:0000256" key="2">
    <source>
        <dbReference type="ARBA" id="ARBA00022737"/>
    </source>
</evidence>
<comment type="similarity">
    <text evidence="1">Belongs to the proteasome subunit S2 family.</text>
</comment>
<dbReference type="Pfam" id="PF17781">
    <property type="entry name" value="RPN1_RPN2_N"/>
    <property type="match status" value="1"/>
</dbReference>
<dbReference type="GO" id="GO:0005634">
    <property type="term" value="C:nucleus"/>
    <property type="evidence" value="ECO:0007669"/>
    <property type="project" value="TreeGrafter"/>
</dbReference>
<feature type="region of interest" description="Disordered" evidence="4">
    <location>
        <begin position="1"/>
        <end position="38"/>
    </location>
</feature>
<dbReference type="GeneID" id="20228588"/>
<dbReference type="PIRSF" id="PIRSF015965">
    <property type="entry name" value="26S_Psome_Rpn1"/>
    <property type="match status" value="1"/>
</dbReference>
<dbReference type="KEGG" id="aaf:AURANDRAFT_72183"/>
<dbReference type="PANTHER" id="PTHR10943">
    <property type="entry name" value="26S PROTEASOME NON-ATPASE REGULATORY SUBUNIT"/>
    <property type="match status" value="1"/>
</dbReference>
<proteinExistence type="inferred from homology"/>
<evidence type="ECO:0000259" key="5">
    <source>
        <dbReference type="Pfam" id="PF17781"/>
    </source>
</evidence>
<dbReference type="OMA" id="GTCNGDI"/>
<evidence type="ECO:0000313" key="7">
    <source>
        <dbReference type="EMBL" id="EGB05732.1"/>
    </source>
</evidence>
<dbReference type="eggNOG" id="KOG2005">
    <property type="taxonomic scope" value="Eukaryota"/>
</dbReference>
<dbReference type="InterPro" id="IPR040892">
    <property type="entry name" value="RPN1_N"/>
</dbReference>
<dbReference type="GO" id="GO:0008540">
    <property type="term" value="C:proteasome regulatory particle, base subcomplex"/>
    <property type="evidence" value="ECO:0007669"/>
    <property type="project" value="TreeGrafter"/>
</dbReference>
<dbReference type="InterPro" id="IPR041433">
    <property type="entry name" value="RPN1_C"/>
</dbReference>
<evidence type="ECO:0000256" key="4">
    <source>
        <dbReference type="SAM" id="MobiDB-lite"/>
    </source>
</evidence>
<dbReference type="OrthoDB" id="10252509at2759"/>
<feature type="compositionally biased region" description="Basic and acidic residues" evidence="4">
    <location>
        <begin position="115"/>
        <end position="130"/>
    </location>
</feature>
<dbReference type="RefSeq" id="XP_009039571.1">
    <property type="nucleotide sequence ID" value="XM_009041323.1"/>
</dbReference>
<dbReference type="GO" id="GO:0043161">
    <property type="term" value="P:proteasome-mediated ubiquitin-dependent protein catabolic process"/>
    <property type="evidence" value="ECO:0007669"/>
    <property type="project" value="TreeGrafter"/>
</dbReference>
<dbReference type="FunCoup" id="F0YGT4">
    <property type="interactions" value="607"/>
</dbReference>
<protein>
    <submittedName>
        <fullName evidence="7">Uncharacterized protein</fullName>
    </submittedName>
</protein>
<dbReference type="InterPro" id="IPR011989">
    <property type="entry name" value="ARM-like"/>
</dbReference>
<keyword evidence="3" id="KW-0647">Proteasome</keyword>
<dbReference type="GO" id="GO:0042176">
    <property type="term" value="P:regulation of protein catabolic process"/>
    <property type="evidence" value="ECO:0007669"/>
    <property type="project" value="InterPro"/>
</dbReference>
<dbReference type="EMBL" id="GL833139">
    <property type="protein sequence ID" value="EGB05732.1"/>
    <property type="molecule type" value="Genomic_DNA"/>
</dbReference>
<dbReference type="SUPFAM" id="SSF48371">
    <property type="entry name" value="ARM repeat"/>
    <property type="match status" value="1"/>
</dbReference>
<dbReference type="InterPro" id="IPR016643">
    <property type="entry name" value="26S_Psome_Rpn1"/>
</dbReference>
<evidence type="ECO:0000256" key="1">
    <source>
        <dbReference type="ARBA" id="ARBA00005460"/>
    </source>
</evidence>
<organism evidence="8">
    <name type="scientific">Aureococcus anophagefferens</name>
    <name type="common">Harmful bloom alga</name>
    <dbReference type="NCBI Taxonomy" id="44056"/>
    <lineage>
        <taxon>Eukaryota</taxon>
        <taxon>Sar</taxon>
        <taxon>Stramenopiles</taxon>
        <taxon>Ochrophyta</taxon>
        <taxon>Pelagophyceae</taxon>
        <taxon>Pelagomonadales</taxon>
        <taxon>Pelagomonadaceae</taxon>
        <taxon>Aureococcus</taxon>
    </lineage>
</organism>